<name>A0A6N7YLS5_9PSEU</name>
<dbReference type="EMBL" id="WMBA01000008">
    <property type="protein sequence ID" value="MTD53885.1"/>
    <property type="molecule type" value="Genomic_DNA"/>
</dbReference>
<dbReference type="InterPro" id="IPR046828">
    <property type="entry name" value="RepSA"/>
</dbReference>
<accession>A0A6N7YLS5</accession>
<comment type="caution">
    <text evidence="1">The sequence shown here is derived from an EMBL/GenBank/DDBJ whole genome shotgun (WGS) entry which is preliminary data.</text>
</comment>
<dbReference type="AlphaFoldDB" id="A0A6N7YLS5"/>
<keyword evidence="2" id="KW-1185">Reference proteome</keyword>
<dbReference type="OrthoDB" id="3203793at2"/>
<evidence type="ECO:0000313" key="1">
    <source>
        <dbReference type="EMBL" id="MTD53885.1"/>
    </source>
</evidence>
<evidence type="ECO:0000313" key="2">
    <source>
        <dbReference type="Proteomes" id="UP000440096"/>
    </source>
</evidence>
<reference evidence="1 2" key="1">
    <citation type="submission" date="2019-11" db="EMBL/GenBank/DDBJ databases">
        <title>Draft genome of Amycolatopsis RM579.</title>
        <authorList>
            <person name="Duangmal K."/>
            <person name="Mingma R."/>
        </authorList>
    </citation>
    <scope>NUCLEOTIDE SEQUENCE [LARGE SCALE GENOMIC DNA]</scope>
    <source>
        <strain evidence="1 2">RM579</strain>
    </source>
</reference>
<dbReference type="Pfam" id="PF20199">
    <property type="entry name" value="RepSA"/>
    <property type="match status" value="1"/>
</dbReference>
<organism evidence="1 2">
    <name type="scientific">Amycolatopsis pithecellobii</name>
    <dbReference type="NCBI Taxonomy" id="664692"/>
    <lineage>
        <taxon>Bacteria</taxon>
        <taxon>Bacillati</taxon>
        <taxon>Actinomycetota</taxon>
        <taxon>Actinomycetes</taxon>
        <taxon>Pseudonocardiales</taxon>
        <taxon>Pseudonocardiaceae</taxon>
        <taxon>Amycolatopsis</taxon>
    </lineage>
</organism>
<proteinExistence type="predicted"/>
<dbReference type="RefSeq" id="WP_154756123.1">
    <property type="nucleotide sequence ID" value="NZ_WMBA01000008.1"/>
</dbReference>
<dbReference type="Proteomes" id="UP000440096">
    <property type="component" value="Unassembled WGS sequence"/>
</dbReference>
<sequence length="446" mass="49889">MLTLEDRITDHLRSADYTTWRSKVLGVNGCAKPIRLAGAHQLQDAATGRVLHHIGGEIFVPCGNRRATVCPTCSDRYAADAFHLIRAGLIGGTKGVPETVTARPRAFLTLTAPSFGPVHTRRLTARGRIVPCGCGEHHREADPRIGTPIDPDSYDYTGSVLWQAHAGVLWQRFVMRLRRELAKQAGIPNRVFADVARVSYGKVAEYQRRGLIHFHAVVRLDGPEGATAPAPPWATSELLEQALYAAAAAVEVETFRPDGEILTLRWGAQVDVRRIQPCTVEDFEDADGQISEPRLAAYIAKYATKGTGKTEAADTPIRSELDIAHLKVSEHHRRIIQTCWDLGGLEPYEELNLRRWAHMLGFRGHFLTKSRRYSTTFTTIRGDRRAYRLAETLDRLGLEPDSVLVVNDWRFQGAGYRDDAERELAAGIAQRIRDDRKAKYDKENQQ</sequence>
<protein>
    <submittedName>
        <fullName evidence="1">Replication initiation protein</fullName>
    </submittedName>
</protein>
<gene>
    <name evidence="1" type="ORF">GKO32_07815</name>
</gene>